<reference evidence="3" key="1">
    <citation type="journal article" date="2019" name="Int. J. Syst. Evol. Microbiol.">
        <title>The Global Catalogue of Microorganisms (GCM) 10K type strain sequencing project: providing services to taxonomists for standard genome sequencing and annotation.</title>
        <authorList>
            <consortium name="The Broad Institute Genomics Platform"/>
            <consortium name="The Broad Institute Genome Sequencing Center for Infectious Disease"/>
            <person name="Wu L."/>
            <person name="Ma J."/>
        </authorList>
    </citation>
    <scope>NUCLEOTIDE SEQUENCE [LARGE SCALE GENOMIC DNA]</scope>
    <source>
        <strain evidence="3">TISTR 1535</strain>
    </source>
</reference>
<name>A0ABW5V549_9BACI</name>
<feature type="region of interest" description="Disordered" evidence="1">
    <location>
        <begin position="1"/>
        <end position="22"/>
    </location>
</feature>
<dbReference type="InterPro" id="IPR006175">
    <property type="entry name" value="YjgF/YER057c/UK114"/>
</dbReference>
<dbReference type="Gene3D" id="3.30.1330.40">
    <property type="entry name" value="RutC-like"/>
    <property type="match status" value="1"/>
</dbReference>
<dbReference type="InterPro" id="IPR035959">
    <property type="entry name" value="RutC-like_sf"/>
</dbReference>
<keyword evidence="3" id="KW-1185">Reference proteome</keyword>
<dbReference type="CDD" id="cd00448">
    <property type="entry name" value="YjgF_YER057c_UK114_family"/>
    <property type="match status" value="1"/>
</dbReference>
<dbReference type="EMBL" id="JBHUNA010000020">
    <property type="protein sequence ID" value="MFD2761101.1"/>
    <property type="molecule type" value="Genomic_DNA"/>
</dbReference>
<sequence>MQLKEAIQTLNAPKPSGPYSQGVKKDQFIFVSGQDGVQPGEDEENRGSIAEQTEACLDHIKSILSEKDADLNAIVHMTCHLADLNGQTVQEFNRVYEMYFRNVEVKPARITVGSQLLGTDVEITAIAAVE</sequence>
<gene>
    <name evidence="2" type="ORF">ACFSUO_08975</name>
</gene>
<keyword evidence="2" id="KW-0378">Hydrolase</keyword>
<dbReference type="PANTHER" id="PTHR11803:SF39">
    <property type="entry name" value="2-IMINOBUTANOATE_2-IMINOPROPANOATE DEAMINASE"/>
    <property type="match status" value="1"/>
</dbReference>
<proteinExistence type="predicted"/>
<evidence type="ECO:0000313" key="2">
    <source>
        <dbReference type="EMBL" id="MFD2761101.1"/>
    </source>
</evidence>
<organism evidence="2 3">
    <name type="scientific">Lentibacillus juripiscarius</name>
    <dbReference type="NCBI Taxonomy" id="257446"/>
    <lineage>
        <taxon>Bacteria</taxon>
        <taxon>Bacillati</taxon>
        <taxon>Bacillota</taxon>
        <taxon>Bacilli</taxon>
        <taxon>Bacillales</taxon>
        <taxon>Bacillaceae</taxon>
        <taxon>Lentibacillus</taxon>
    </lineage>
</organism>
<comment type="caution">
    <text evidence="2">The sequence shown here is derived from an EMBL/GenBank/DDBJ whole genome shotgun (WGS) entry which is preliminary data.</text>
</comment>
<dbReference type="SUPFAM" id="SSF55298">
    <property type="entry name" value="YjgF-like"/>
    <property type="match status" value="1"/>
</dbReference>
<accession>A0ABW5V549</accession>
<dbReference type="Proteomes" id="UP001597502">
    <property type="component" value="Unassembled WGS sequence"/>
</dbReference>
<evidence type="ECO:0000256" key="1">
    <source>
        <dbReference type="SAM" id="MobiDB-lite"/>
    </source>
</evidence>
<protein>
    <submittedName>
        <fullName evidence="2">Rid family hydrolase</fullName>
    </submittedName>
</protein>
<dbReference type="Pfam" id="PF01042">
    <property type="entry name" value="Ribonuc_L-PSP"/>
    <property type="match status" value="1"/>
</dbReference>
<dbReference type="PANTHER" id="PTHR11803">
    <property type="entry name" value="2-IMINOBUTANOATE/2-IMINOPROPANOATE DEAMINASE RIDA"/>
    <property type="match status" value="1"/>
</dbReference>
<evidence type="ECO:0000313" key="3">
    <source>
        <dbReference type="Proteomes" id="UP001597502"/>
    </source>
</evidence>
<dbReference type="GO" id="GO:0016787">
    <property type="term" value="F:hydrolase activity"/>
    <property type="evidence" value="ECO:0007669"/>
    <property type="project" value="UniProtKB-KW"/>
</dbReference>